<dbReference type="RefSeq" id="XP_002508317.1">
    <property type="nucleotide sequence ID" value="XM_002508271.1"/>
</dbReference>
<name>C1FGN8_MICCC</name>
<feature type="compositionally biased region" description="Basic and acidic residues" evidence="2">
    <location>
        <begin position="99"/>
        <end position="120"/>
    </location>
</feature>
<dbReference type="AlphaFoldDB" id="C1FGN8"/>
<evidence type="ECO:0000313" key="3">
    <source>
        <dbReference type="EMBL" id="ACO69575.1"/>
    </source>
</evidence>
<dbReference type="Proteomes" id="UP000002009">
    <property type="component" value="Chromosome 8"/>
</dbReference>
<sequence length="461" mass="48477">MSPGDAGGAPAGEGSAPSPSSRPSANNDDAVSSVAPDGTIDPMVAEAEQSALTLLRRELAASRRATERERLVAKRACEQLAAERAASAEREEELMTLEARLEALTEGRESAREEAFRREASPSSSPPDDDDDDDDDARRATSPPAAAELFKTPHAAADEEEEEEEEEDGEVFVASGVPPSRGRGTLDPRAVAAAEALLARADALEHEHAREIAALNARVRALERALSSAEGAAAVAEAAAAEALRQQSRMATHQTAAALRRREREEAEAEATISDLKRRLERERERADAWKARAIAAESKAAKAAAEAEQLCAQLAAAQLRADSARTSQTSRVTFEEKVASSASFAADGGSELAKGPFSRKLANGRRVRVGSPSSTTPGDAGRRRLGSLGRSTAAPSARLAIALAARGGKGGRLDVSESRDAFRASLRRQGEALARLAAGRVARRAEMAALRDAVDAMGVT</sequence>
<reference evidence="3 4" key="1">
    <citation type="journal article" date="2009" name="Science">
        <title>Green evolution and dynamic adaptations revealed by genomes of the marine picoeukaryotes Micromonas.</title>
        <authorList>
            <person name="Worden A.Z."/>
            <person name="Lee J.H."/>
            <person name="Mock T."/>
            <person name="Rouze P."/>
            <person name="Simmons M.P."/>
            <person name="Aerts A.L."/>
            <person name="Allen A.E."/>
            <person name="Cuvelier M.L."/>
            <person name="Derelle E."/>
            <person name="Everett M.V."/>
            <person name="Foulon E."/>
            <person name="Grimwood J."/>
            <person name="Gundlach H."/>
            <person name="Henrissat B."/>
            <person name="Napoli C."/>
            <person name="McDonald S.M."/>
            <person name="Parker M.S."/>
            <person name="Rombauts S."/>
            <person name="Salamov A."/>
            <person name="Von Dassow P."/>
            <person name="Badger J.H."/>
            <person name="Coutinho P.M."/>
            <person name="Demir E."/>
            <person name="Dubchak I."/>
            <person name="Gentemann C."/>
            <person name="Eikrem W."/>
            <person name="Gready J.E."/>
            <person name="John U."/>
            <person name="Lanier W."/>
            <person name="Lindquist E.A."/>
            <person name="Lucas S."/>
            <person name="Mayer K.F."/>
            <person name="Moreau H."/>
            <person name="Not F."/>
            <person name="Otillar R."/>
            <person name="Panaud O."/>
            <person name="Pangilinan J."/>
            <person name="Paulsen I."/>
            <person name="Piegu B."/>
            <person name="Poliakov A."/>
            <person name="Robbens S."/>
            <person name="Schmutz J."/>
            <person name="Toulza E."/>
            <person name="Wyss T."/>
            <person name="Zelensky A."/>
            <person name="Zhou K."/>
            <person name="Armbrust E.V."/>
            <person name="Bhattacharya D."/>
            <person name="Goodenough U.W."/>
            <person name="Van de Peer Y."/>
            <person name="Grigoriev I.V."/>
        </authorList>
    </citation>
    <scope>NUCLEOTIDE SEQUENCE [LARGE SCALE GENOMIC DNA]</scope>
    <source>
        <strain evidence="4">RCC299 / NOUM17</strain>
    </source>
</reference>
<dbReference type="EMBL" id="CP001575">
    <property type="protein sequence ID" value="ACO69575.1"/>
    <property type="molecule type" value="Genomic_DNA"/>
</dbReference>
<feature type="compositionally biased region" description="Acidic residues" evidence="2">
    <location>
        <begin position="158"/>
        <end position="170"/>
    </location>
</feature>
<keyword evidence="4" id="KW-1185">Reference proteome</keyword>
<organism evidence="3 4">
    <name type="scientific">Micromonas commoda (strain RCC299 / NOUM17 / CCMP2709)</name>
    <name type="common">Picoplanktonic green alga</name>
    <dbReference type="NCBI Taxonomy" id="296587"/>
    <lineage>
        <taxon>Eukaryota</taxon>
        <taxon>Viridiplantae</taxon>
        <taxon>Chlorophyta</taxon>
        <taxon>Mamiellophyceae</taxon>
        <taxon>Mamiellales</taxon>
        <taxon>Mamiellaceae</taxon>
        <taxon>Micromonas</taxon>
    </lineage>
</organism>
<dbReference type="GeneID" id="8245671"/>
<protein>
    <submittedName>
        <fullName evidence="3">Uncharacterized protein</fullName>
    </submittedName>
</protein>
<feature type="coiled-coil region" evidence="1">
    <location>
        <begin position="205"/>
        <end position="321"/>
    </location>
</feature>
<gene>
    <name evidence="3" type="ORF">MICPUN_60942</name>
</gene>
<evidence type="ECO:0000313" key="4">
    <source>
        <dbReference type="Proteomes" id="UP000002009"/>
    </source>
</evidence>
<keyword evidence="1" id="KW-0175">Coiled coil</keyword>
<feature type="region of interest" description="Disordered" evidence="2">
    <location>
        <begin position="364"/>
        <end position="392"/>
    </location>
</feature>
<feature type="compositionally biased region" description="Gly residues" evidence="2">
    <location>
        <begin position="1"/>
        <end position="11"/>
    </location>
</feature>
<dbReference type="KEGG" id="mis:MICPUN_60942"/>
<proteinExistence type="predicted"/>
<feature type="compositionally biased region" description="Low complexity" evidence="2">
    <location>
        <begin position="12"/>
        <end position="25"/>
    </location>
</feature>
<evidence type="ECO:0000256" key="1">
    <source>
        <dbReference type="SAM" id="Coils"/>
    </source>
</evidence>
<accession>C1FGN8</accession>
<evidence type="ECO:0000256" key="2">
    <source>
        <dbReference type="SAM" id="MobiDB-lite"/>
    </source>
</evidence>
<dbReference type="InParanoid" id="C1FGN8"/>
<feature type="region of interest" description="Disordered" evidence="2">
    <location>
        <begin position="1"/>
        <end position="45"/>
    </location>
</feature>
<feature type="region of interest" description="Disordered" evidence="2">
    <location>
        <begin position="97"/>
        <end position="186"/>
    </location>
</feature>